<reference evidence="2" key="2">
    <citation type="submission" date="2020-05" db="UniProtKB">
        <authorList>
            <consortium name="EnsemblMetazoa"/>
        </authorList>
    </citation>
    <scope>IDENTIFICATION</scope>
    <source>
        <strain evidence="2">wikel</strain>
    </source>
</reference>
<dbReference type="EnsemblMetazoa" id="ISCW011240-RA">
    <property type="protein sequence ID" value="ISCW011240-PA"/>
    <property type="gene ID" value="ISCW011240"/>
</dbReference>
<accession>B7Q7C7</accession>
<evidence type="ECO:0000313" key="3">
    <source>
        <dbReference type="Proteomes" id="UP000001555"/>
    </source>
</evidence>
<dbReference type="VEuPathDB" id="VectorBase:ISCW011240"/>
<dbReference type="VEuPathDB" id="VectorBase:ISCI011240"/>
<dbReference type="EMBL" id="DS873855">
    <property type="protein sequence ID" value="EEC14749.1"/>
    <property type="molecule type" value="Genomic_DNA"/>
</dbReference>
<reference evidence="1 3" key="1">
    <citation type="submission" date="2008-03" db="EMBL/GenBank/DDBJ databases">
        <title>Annotation of Ixodes scapularis.</title>
        <authorList>
            <consortium name="Ixodes scapularis Genome Project Consortium"/>
            <person name="Caler E."/>
            <person name="Hannick L.I."/>
            <person name="Bidwell S."/>
            <person name="Joardar V."/>
            <person name="Thiagarajan M."/>
            <person name="Amedeo P."/>
            <person name="Galinsky K.J."/>
            <person name="Schobel S."/>
            <person name="Inman J."/>
            <person name="Hostetler J."/>
            <person name="Miller J."/>
            <person name="Hammond M."/>
            <person name="Megy K."/>
            <person name="Lawson D."/>
            <person name="Kodira C."/>
            <person name="Sutton G."/>
            <person name="Meyer J."/>
            <person name="Hill C.A."/>
            <person name="Birren B."/>
            <person name="Nene V."/>
            <person name="Collins F."/>
            <person name="Alarcon-Chaidez F."/>
            <person name="Wikel S."/>
            <person name="Strausberg R."/>
        </authorList>
    </citation>
    <scope>NUCLEOTIDE SEQUENCE [LARGE SCALE GENOMIC DNA]</scope>
    <source>
        <strain evidence="3">Wikel</strain>
        <strain evidence="1">Wikel colony</strain>
    </source>
</reference>
<organism>
    <name type="scientific">Ixodes scapularis</name>
    <name type="common">Black-legged tick</name>
    <name type="synonym">Deer tick</name>
    <dbReference type="NCBI Taxonomy" id="6945"/>
    <lineage>
        <taxon>Eukaryota</taxon>
        <taxon>Metazoa</taxon>
        <taxon>Ecdysozoa</taxon>
        <taxon>Arthropoda</taxon>
        <taxon>Chelicerata</taxon>
        <taxon>Arachnida</taxon>
        <taxon>Acari</taxon>
        <taxon>Parasitiformes</taxon>
        <taxon>Ixodida</taxon>
        <taxon>Ixodoidea</taxon>
        <taxon>Ixodidae</taxon>
        <taxon>Ixodinae</taxon>
        <taxon>Ixodes</taxon>
    </lineage>
</organism>
<name>B7Q7C7_IXOSC</name>
<dbReference type="Proteomes" id="UP000001555">
    <property type="component" value="Unassembled WGS sequence"/>
</dbReference>
<dbReference type="PaxDb" id="6945-B7Q7C7"/>
<evidence type="ECO:0000313" key="2">
    <source>
        <dbReference type="EnsemblMetazoa" id="ISCW011240-PA"/>
    </source>
</evidence>
<gene>
    <name evidence="1" type="ORF">IscW_ISCW011240</name>
</gene>
<dbReference type="EMBL" id="ABJB010469938">
    <property type="status" value="NOT_ANNOTATED_CDS"/>
    <property type="molecule type" value="Genomic_DNA"/>
</dbReference>
<protein>
    <submittedName>
        <fullName evidence="1 2">Uncharacterized protein</fullName>
    </submittedName>
</protein>
<keyword evidence="3" id="KW-1185">Reference proteome</keyword>
<evidence type="ECO:0000313" key="1">
    <source>
        <dbReference type="EMBL" id="EEC14749.1"/>
    </source>
</evidence>
<dbReference type="AlphaFoldDB" id="B7Q7C7"/>
<proteinExistence type="predicted"/>
<dbReference type="HOGENOM" id="CLU_2545138_0_0_1"/>
<dbReference type="InParanoid" id="B7Q7C7"/>
<sequence length="83" mass="8821">MEQDPPFAAAIMARAFSLRVGMGSIILRHLHPADQRGPPEAQGLLARLAVGAGPSPLPTEDLGLMSLGSDLVQLLHEEEDNLL</sequence>